<evidence type="ECO:0000313" key="2">
    <source>
        <dbReference type="Proteomes" id="UP001208570"/>
    </source>
</evidence>
<reference evidence="1" key="1">
    <citation type="journal article" date="2023" name="Mol. Biol. Evol.">
        <title>Third-Generation Sequencing Reveals the Adaptive Role of the Epigenome in Three Deep-Sea Polychaetes.</title>
        <authorList>
            <person name="Perez M."/>
            <person name="Aroh O."/>
            <person name="Sun Y."/>
            <person name="Lan Y."/>
            <person name="Juniper S.K."/>
            <person name="Young C.R."/>
            <person name="Angers B."/>
            <person name="Qian P.Y."/>
        </authorList>
    </citation>
    <scope>NUCLEOTIDE SEQUENCE</scope>
    <source>
        <strain evidence="1">P08H-3</strain>
    </source>
</reference>
<organism evidence="1 2">
    <name type="scientific">Paralvinella palmiformis</name>
    <dbReference type="NCBI Taxonomy" id="53620"/>
    <lineage>
        <taxon>Eukaryota</taxon>
        <taxon>Metazoa</taxon>
        <taxon>Spiralia</taxon>
        <taxon>Lophotrochozoa</taxon>
        <taxon>Annelida</taxon>
        <taxon>Polychaeta</taxon>
        <taxon>Sedentaria</taxon>
        <taxon>Canalipalpata</taxon>
        <taxon>Terebellida</taxon>
        <taxon>Terebelliformia</taxon>
        <taxon>Alvinellidae</taxon>
        <taxon>Paralvinella</taxon>
    </lineage>
</organism>
<evidence type="ECO:0000313" key="1">
    <source>
        <dbReference type="EMBL" id="KAK2164847.1"/>
    </source>
</evidence>
<keyword evidence="2" id="KW-1185">Reference proteome</keyword>
<accession>A0AAD9K4U1</accession>
<protein>
    <submittedName>
        <fullName evidence="1">Uncharacterized protein</fullName>
    </submittedName>
</protein>
<comment type="caution">
    <text evidence="1">The sequence shown here is derived from an EMBL/GenBank/DDBJ whole genome shotgun (WGS) entry which is preliminary data.</text>
</comment>
<sequence>MWRCMSKEARTTYGKEYVEFHVEAAIETIQTANGNSRLLRAKMAPLLPEWFLDGLELHDVRNHPTPDALIGQENH</sequence>
<gene>
    <name evidence="1" type="ORF">LSH36_58g15037</name>
</gene>
<proteinExistence type="predicted"/>
<dbReference type="AlphaFoldDB" id="A0AAD9K4U1"/>
<name>A0AAD9K4U1_9ANNE</name>
<dbReference type="EMBL" id="JAODUP010000058">
    <property type="protein sequence ID" value="KAK2164847.1"/>
    <property type="molecule type" value="Genomic_DNA"/>
</dbReference>
<dbReference type="Proteomes" id="UP001208570">
    <property type="component" value="Unassembled WGS sequence"/>
</dbReference>